<dbReference type="GO" id="GO:0008233">
    <property type="term" value="F:peptidase activity"/>
    <property type="evidence" value="ECO:0007669"/>
    <property type="project" value="UniProtKB-KW"/>
</dbReference>
<dbReference type="InterPro" id="IPR009003">
    <property type="entry name" value="Peptidase_S1_PA"/>
</dbReference>
<keyword evidence="2 5" id="KW-0645">Protease</keyword>
<dbReference type="CDD" id="cd00190">
    <property type="entry name" value="Tryp_SPc"/>
    <property type="match status" value="1"/>
</dbReference>
<dbReference type="SMART" id="SM00020">
    <property type="entry name" value="Tryp_SPc"/>
    <property type="match status" value="1"/>
</dbReference>
<dbReference type="InterPro" id="IPR018114">
    <property type="entry name" value="TRYPSIN_HIS"/>
</dbReference>
<reference evidence="5" key="1">
    <citation type="submission" date="2025-08" db="UniProtKB">
        <authorList>
            <consortium name="RefSeq"/>
        </authorList>
    </citation>
    <scope>IDENTIFICATION</scope>
</reference>
<dbReference type="InterPro" id="IPR043504">
    <property type="entry name" value="Peptidase_S1_PA_chymotrypsin"/>
</dbReference>
<protein>
    <submittedName>
        <fullName evidence="5">Serine protease Hayan</fullName>
    </submittedName>
</protein>
<dbReference type="Proteomes" id="UP001652582">
    <property type="component" value="Chromosome 17"/>
</dbReference>
<dbReference type="RefSeq" id="XP_052742400.1">
    <property type="nucleotide sequence ID" value="XM_052886440.1"/>
</dbReference>
<dbReference type="Pfam" id="PF00089">
    <property type="entry name" value="Trypsin"/>
    <property type="match status" value="1"/>
</dbReference>
<dbReference type="InterPro" id="IPR033116">
    <property type="entry name" value="TRYPSIN_SER"/>
</dbReference>
<accession>A0ABM3LTI8</accession>
<evidence type="ECO:0000256" key="1">
    <source>
        <dbReference type="ARBA" id="ARBA00023157"/>
    </source>
</evidence>
<dbReference type="PRINTS" id="PR00722">
    <property type="entry name" value="CHYMOTRYPSIN"/>
</dbReference>
<dbReference type="InterPro" id="IPR001254">
    <property type="entry name" value="Trypsin_dom"/>
</dbReference>
<proteinExistence type="predicted"/>
<keyword evidence="2" id="KW-0378">Hydrolase</keyword>
<dbReference type="PROSITE" id="PS00135">
    <property type="entry name" value="TRYPSIN_SER"/>
    <property type="match status" value="1"/>
</dbReference>
<evidence type="ECO:0000256" key="2">
    <source>
        <dbReference type="RuleBase" id="RU363034"/>
    </source>
</evidence>
<keyword evidence="2" id="KW-0720">Serine protease</keyword>
<sequence length="368" mass="42143">MMSKYLDTMTLKFVLFASIFYSSCLAKKDLYNKVYATFPDDPCDVTEIKMPDFTTTKRSISEIKCFEYIWRIRYEQGKVVRMAQCEKKEDWTLVLGGSDVSHGEYPHMGALGWKAKVGTWIFKCGGSLISEKFLLTAAHCSCVSSTDKSVTEVQPKIVRLGCKNIMDVDKGTHAYDVNILRFISHHRYHPPRQYYDIALVELEQEVTFRWQVHPACLWTEFSNPDEGTVTGWGVVETGSLKTSPELQKADIRIVESDDCDEMLQMKRNQRKWWGIVWHQLCAGDSAGRIDTCKGDSGGPLQTRIPLRRSSTLLQWKLYQIVGVTSFGFGCARPNTPSIYTRVASFVSWIENIVWPTNKTLENRFLFNT</sequence>
<dbReference type="GO" id="GO:0006508">
    <property type="term" value="P:proteolysis"/>
    <property type="evidence" value="ECO:0007669"/>
    <property type="project" value="UniProtKB-KW"/>
</dbReference>
<dbReference type="SUPFAM" id="SSF50494">
    <property type="entry name" value="Trypsin-like serine proteases"/>
    <property type="match status" value="1"/>
</dbReference>
<evidence type="ECO:0000313" key="5">
    <source>
        <dbReference type="RefSeq" id="XP_052742400.1"/>
    </source>
</evidence>
<feature type="domain" description="Peptidase S1" evidence="3">
    <location>
        <begin position="94"/>
        <end position="354"/>
    </location>
</feature>
<keyword evidence="1" id="KW-1015">Disulfide bond</keyword>
<dbReference type="PANTHER" id="PTHR24252:SF7">
    <property type="entry name" value="HYALIN"/>
    <property type="match status" value="1"/>
</dbReference>
<dbReference type="InterPro" id="IPR001314">
    <property type="entry name" value="Peptidase_S1A"/>
</dbReference>
<name>A0ABM3LTI8_BICAN</name>
<dbReference type="GeneID" id="112044697"/>
<dbReference type="PANTHER" id="PTHR24252">
    <property type="entry name" value="ACROSIN-RELATED"/>
    <property type="match status" value="1"/>
</dbReference>
<dbReference type="PROSITE" id="PS00134">
    <property type="entry name" value="TRYPSIN_HIS"/>
    <property type="match status" value="1"/>
</dbReference>
<evidence type="ECO:0000259" key="3">
    <source>
        <dbReference type="PROSITE" id="PS50240"/>
    </source>
</evidence>
<dbReference type="Gene3D" id="2.40.10.10">
    <property type="entry name" value="Trypsin-like serine proteases"/>
    <property type="match status" value="2"/>
</dbReference>
<organism evidence="4 5">
    <name type="scientific">Bicyclus anynana</name>
    <name type="common">Squinting bush brown butterfly</name>
    <dbReference type="NCBI Taxonomy" id="110368"/>
    <lineage>
        <taxon>Eukaryota</taxon>
        <taxon>Metazoa</taxon>
        <taxon>Ecdysozoa</taxon>
        <taxon>Arthropoda</taxon>
        <taxon>Hexapoda</taxon>
        <taxon>Insecta</taxon>
        <taxon>Pterygota</taxon>
        <taxon>Neoptera</taxon>
        <taxon>Endopterygota</taxon>
        <taxon>Lepidoptera</taxon>
        <taxon>Glossata</taxon>
        <taxon>Ditrysia</taxon>
        <taxon>Papilionoidea</taxon>
        <taxon>Nymphalidae</taxon>
        <taxon>Satyrinae</taxon>
        <taxon>Satyrini</taxon>
        <taxon>Mycalesina</taxon>
        <taxon>Bicyclus</taxon>
    </lineage>
</organism>
<dbReference type="PROSITE" id="PS50240">
    <property type="entry name" value="TRYPSIN_DOM"/>
    <property type="match status" value="1"/>
</dbReference>
<keyword evidence="4" id="KW-1185">Reference proteome</keyword>
<gene>
    <name evidence="5" type="primary">LOC112044697</name>
</gene>
<evidence type="ECO:0000313" key="4">
    <source>
        <dbReference type="Proteomes" id="UP001652582"/>
    </source>
</evidence>